<feature type="binding site" evidence="9">
    <location>
        <position position="61"/>
    </location>
    <ligand>
        <name>Mg(2+)</name>
        <dbReference type="ChEBI" id="CHEBI:18420"/>
    </ligand>
</feature>
<dbReference type="Gene3D" id="3.90.650.10">
    <property type="entry name" value="PurM-like C-terminal domain"/>
    <property type="match status" value="1"/>
</dbReference>
<evidence type="ECO:0000256" key="4">
    <source>
        <dbReference type="ARBA" id="ARBA00022741"/>
    </source>
</evidence>
<dbReference type="PIRSF" id="PIRSF036407">
    <property type="entry name" value="Selenphspht_syn"/>
    <property type="match status" value="1"/>
</dbReference>
<evidence type="ECO:0000259" key="11">
    <source>
        <dbReference type="Pfam" id="PF02769"/>
    </source>
</evidence>
<dbReference type="PANTHER" id="PTHR10256:SF0">
    <property type="entry name" value="INACTIVE SELENIDE, WATER DIKINASE-LIKE PROTEIN-RELATED"/>
    <property type="match status" value="1"/>
</dbReference>
<dbReference type="EC" id="2.7.9.3" evidence="9"/>
<keyword evidence="3 9" id="KW-0479">Metal-binding</keyword>
<dbReference type="SUPFAM" id="SSF56042">
    <property type="entry name" value="PurM C-terminal domain-like"/>
    <property type="match status" value="1"/>
</dbReference>
<evidence type="ECO:0000256" key="6">
    <source>
        <dbReference type="ARBA" id="ARBA00022840"/>
    </source>
</evidence>
<dbReference type="EMBL" id="AEGR01000039">
    <property type="protein sequence ID" value="EGI77951.1"/>
    <property type="molecule type" value="Genomic_DNA"/>
</dbReference>
<feature type="binding site" description="in other chain" evidence="9">
    <location>
        <begin position="58"/>
        <end position="60"/>
    </location>
    <ligand>
        <name>ATP</name>
        <dbReference type="ChEBI" id="CHEBI:30616"/>
        <note>ligand shared between dimeric partners</note>
    </ligand>
</feature>
<dbReference type="InterPro" id="IPR023061">
    <property type="entry name" value="SelD_I"/>
</dbReference>
<comment type="cofactor">
    <cofactor evidence="9">
        <name>Mg(2+)</name>
        <dbReference type="ChEBI" id="CHEBI:18420"/>
    </cofactor>
    <text evidence="9">Binds 1 Mg(2+) ion per monomer.</text>
</comment>
<dbReference type="InterPro" id="IPR016188">
    <property type="entry name" value="PurM-like_N"/>
</dbReference>
<keyword evidence="13" id="KW-1185">Reference proteome</keyword>
<evidence type="ECO:0000313" key="13">
    <source>
        <dbReference type="Proteomes" id="UP000016368"/>
    </source>
</evidence>
<dbReference type="PANTHER" id="PTHR10256">
    <property type="entry name" value="SELENIDE, WATER DIKINASE"/>
    <property type="match status" value="1"/>
</dbReference>
<name>F3KQG8_9BURK</name>
<dbReference type="GO" id="GO:0016260">
    <property type="term" value="P:selenocysteine biosynthetic process"/>
    <property type="evidence" value="ECO:0007669"/>
    <property type="project" value="InterPro"/>
</dbReference>
<sequence>MAESSSTPRVSLGAEPRLTSLSHGGGCGCKIAPGVLSDILKSSNGLPVPPELLVGIETADDAAVYRLNDEQALIATTDFFMPIVDDPFDFGRIAATNAISDVYAMGGRPIMALALVGMPINVLSTVTIGRILDGGQAVCKAAGIPIAGGHTIDSVEPIYGLVALGLVHPGRVKRNADARAGDRLILGKPLGVGVLSAALKKEKLDAAGYARMIDTTTRLNTPGPELAAIEGVHALTDVTGFGLAGHALELARGAGRTVEIDWPRVPLLPGVRDLAAQGFVTGASGRNWAGYGASVSLPAGFAPVDQALLSDPQTSGGLLVSCAPEAVPQVLETFRRLGFEAAAEIGRVTDEGAGRLVVR</sequence>
<dbReference type="eggNOG" id="COG0709">
    <property type="taxonomic scope" value="Bacteria"/>
</dbReference>
<proteinExistence type="inferred from homology"/>
<evidence type="ECO:0000313" key="12">
    <source>
        <dbReference type="EMBL" id="EGI77951.1"/>
    </source>
</evidence>
<dbReference type="InterPro" id="IPR036676">
    <property type="entry name" value="PurM-like_C_sf"/>
</dbReference>
<organism evidence="12 13">
    <name type="scientific">Hylemonella gracilis ATCC 19624</name>
    <dbReference type="NCBI Taxonomy" id="887062"/>
    <lineage>
        <taxon>Bacteria</taxon>
        <taxon>Pseudomonadati</taxon>
        <taxon>Pseudomonadota</taxon>
        <taxon>Betaproteobacteria</taxon>
        <taxon>Burkholderiales</taxon>
        <taxon>Comamonadaceae</taxon>
        <taxon>Hylemonella</taxon>
    </lineage>
</organism>
<dbReference type="GO" id="GO:0005524">
    <property type="term" value="F:ATP binding"/>
    <property type="evidence" value="ECO:0007669"/>
    <property type="project" value="UniProtKB-UniRule"/>
</dbReference>
<keyword evidence="2 9" id="KW-0808">Transferase</keyword>
<dbReference type="InterPro" id="IPR010918">
    <property type="entry name" value="PurM-like_C_dom"/>
</dbReference>
<dbReference type="RefSeq" id="WP_006296666.1">
    <property type="nucleotide sequence ID" value="NZ_AEGR01000039.1"/>
</dbReference>
<protein>
    <recommendedName>
        <fullName evidence="9">Selenide, water dikinase</fullName>
        <ecNumber evidence="9">2.7.9.3</ecNumber>
    </recommendedName>
    <alternativeName>
        <fullName evidence="9">Selenium donor protein</fullName>
    </alternativeName>
    <alternativeName>
        <fullName evidence="9">Selenophosphate synthase</fullName>
    </alternativeName>
</protein>
<dbReference type="Pfam" id="PF02769">
    <property type="entry name" value="AIRS_C"/>
    <property type="match status" value="1"/>
</dbReference>
<feature type="domain" description="PurM-like C-terminal" evidence="11">
    <location>
        <begin position="179"/>
        <end position="358"/>
    </location>
</feature>
<feature type="binding site" description="in other chain" evidence="9">
    <location>
        <position position="78"/>
    </location>
    <ligand>
        <name>ATP</name>
        <dbReference type="ChEBI" id="CHEBI:30616"/>
        <note>ligand shared between dimeric partners</note>
    </ligand>
</feature>
<evidence type="ECO:0000256" key="9">
    <source>
        <dbReference type="HAMAP-Rule" id="MF_00625"/>
    </source>
</evidence>
<feature type="binding site" evidence="9">
    <location>
        <position position="101"/>
    </location>
    <ligand>
        <name>Mg(2+)</name>
        <dbReference type="ChEBI" id="CHEBI:18420"/>
    </ligand>
</feature>
<comment type="similarity">
    <text evidence="1 9">Belongs to the selenophosphate synthase 1 family. Class I subfamily.</text>
</comment>
<feature type="active site" evidence="9">
    <location>
        <position position="27"/>
    </location>
</feature>
<evidence type="ECO:0000256" key="3">
    <source>
        <dbReference type="ARBA" id="ARBA00022723"/>
    </source>
</evidence>
<dbReference type="OrthoDB" id="9767928at2"/>
<comment type="function">
    <text evidence="9">Synthesizes selenophosphate from selenide and ATP.</text>
</comment>
<dbReference type="GO" id="GO:0005737">
    <property type="term" value="C:cytoplasm"/>
    <property type="evidence" value="ECO:0007669"/>
    <property type="project" value="TreeGrafter"/>
</dbReference>
<comment type="subunit">
    <text evidence="9">Homodimer.</text>
</comment>
<evidence type="ECO:0000256" key="7">
    <source>
        <dbReference type="ARBA" id="ARBA00022842"/>
    </source>
</evidence>
<comment type="caution">
    <text evidence="12">The sequence shown here is derived from an EMBL/GenBank/DDBJ whole genome shotgun (WGS) entry which is preliminary data.</text>
</comment>
<gene>
    <name evidence="9" type="primary">selD</name>
    <name evidence="12" type="ORF">HGR_03437</name>
</gene>
<evidence type="ECO:0000256" key="2">
    <source>
        <dbReference type="ARBA" id="ARBA00022679"/>
    </source>
</evidence>
<evidence type="ECO:0000256" key="5">
    <source>
        <dbReference type="ARBA" id="ARBA00022777"/>
    </source>
</evidence>
<dbReference type="GO" id="GO:0000287">
    <property type="term" value="F:magnesium ion binding"/>
    <property type="evidence" value="ECO:0007669"/>
    <property type="project" value="UniProtKB-UniRule"/>
</dbReference>
<feature type="site" description="Important for catalytic activity" evidence="9">
    <location>
        <position position="30"/>
    </location>
</feature>
<keyword evidence="6 9" id="KW-0067">ATP-binding</keyword>
<dbReference type="FunFam" id="3.90.650.10:FF:000004">
    <property type="entry name" value="Selenide, water dikinase"/>
    <property type="match status" value="1"/>
</dbReference>
<feature type="binding site" description="in other chain" evidence="9">
    <location>
        <position position="30"/>
    </location>
    <ligand>
        <name>ATP</name>
        <dbReference type="ChEBI" id="CHEBI:30616"/>
        <note>ligand shared between dimeric partners</note>
    </ligand>
</feature>
<dbReference type="InterPro" id="IPR036921">
    <property type="entry name" value="PurM-like_N_sf"/>
</dbReference>
<evidence type="ECO:0000256" key="1">
    <source>
        <dbReference type="ARBA" id="ARBA00008026"/>
    </source>
</evidence>
<dbReference type="Gene3D" id="3.30.1330.10">
    <property type="entry name" value="PurM-like, N-terminal domain"/>
    <property type="match status" value="1"/>
</dbReference>
<keyword evidence="5 9" id="KW-0418">Kinase</keyword>
<reference evidence="12 13" key="1">
    <citation type="journal article" date="2011" name="EMBO J.">
        <title>Structural diversity of bacterial flagellar motors.</title>
        <authorList>
            <person name="Chen S."/>
            <person name="Beeby M."/>
            <person name="Murphy G.E."/>
            <person name="Leadbetter J.R."/>
            <person name="Hendrixson D.R."/>
            <person name="Briegel A."/>
            <person name="Li Z."/>
            <person name="Shi J."/>
            <person name="Tocheva E.I."/>
            <person name="Muller A."/>
            <person name="Dobro M.J."/>
            <person name="Jensen G.J."/>
        </authorList>
    </citation>
    <scope>NUCLEOTIDE SEQUENCE [LARGE SCALE GENOMIC DNA]</scope>
    <source>
        <strain evidence="12 13">ATCC 19624</strain>
    </source>
</reference>
<feature type="binding site" evidence="9">
    <location>
        <begin position="149"/>
        <end position="151"/>
    </location>
    <ligand>
        <name>ATP</name>
        <dbReference type="ChEBI" id="CHEBI:30616"/>
        <note>ligand shared between dimeric partners</note>
    </ligand>
</feature>
<evidence type="ECO:0000259" key="10">
    <source>
        <dbReference type="Pfam" id="PF00586"/>
    </source>
</evidence>
<keyword evidence="8 9" id="KW-0711">Selenium</keyword>
<evidence type="ECO:0000256" key="8">
    <source>
        <dbReference type="ARBA" id="ARBA00023266"/>
    </source>
</evidence>
<dbReference type="STRING" id="887062.HGR_03437"/>
<accession>F3KQG8</accession>
<comment type="catalytic activity">
    <reaction evidence="9">
        <text>hydrogenselenide + ATP + H2O = selenophosphate + AMP + phosphate + 2 H(+)</text>
        <dbReference type="Rhea" id="RHEA:18737"/>
        <dbReference type="ChEBI" id="CHEBI:15377"/>
        <dbReference type="ChEBI" id="CHEBI:15378"/>
        <dbReference type="ChEBI" id="CHEBI:16144"/>
        <dbReference type="ChEBI" id="CHEBI:29317"/>
        <dbReference type="ChEBI" id="CHEBI:30616"/>
        <dbReference type="ChEBI" id="CHEBI:43474"/>
        <dbReference type="ChEBI" id="CHEBI:456215"/>
        <dbReference type="EC" id="2.7.9.3"/>
    </reaction>
</comment>
<keyword evidence="7 9" id="KW-0460">Magnesium</keyword>
<dbReference type="NCBIfam" id="NF002098">
    <property type="entry name" value="PRK00943.1"/>
    <property type="match status" value="1"/>
</dbReference>
<feature type="binding site" evidence="9">
    <location>
        <position position="237"/>
    </location>
    <ligand>
        <name>Mg(2+)</name>
        <dbReference type="ChEBI" id="CHEBI:18420"/>
    </ligand>
</feature>
<keyword evidence="4 9" id="KW-0547">Nucleotide-binding</keyword>
<dbReference type="CDD" id="cd02195">
    <property type="entry name" value="SelD"/>
    <property type="match status" value="1"/>
</dbReference>
<dbReference type="HAMAP" id="MF_00625">
    <property type="entry name" value="SelD"/>
    <property type="match status" value="1"/>
</dbReference>
<feature type="domain" description="PurM-like N-terminal" evidence="10">
    <location>
        <begin position="60"/>
        <end position="167"/>
    </location>
</feature>
<dbReference type="GO" id="GO:0004756">
    <property type="term" value="F:selenide, water dikinase activity"/>
    <property type="evidence" value="ECO:0007669"/>
    <property type="project" value="UniProtKB-UniRule"/>
</dbReference>
<dbReference type="NCBIfam" id="TIGR00476">
    <property type="entry name" value="selD"/>
    <property type="match status" value="1"/>
</dbReference>
<dbReference type="FunFam" id="3.30.1330.10:FF:000003">
    <property type="entry name" value="Selenide, water dikinase"/>
    <property type="match status" value="1"/>
</dbReference>
<dbReference type="SUPFAM" id="SSF55326">
    <property type="entry name" value="PurM N-terminal domain-like"/>
    <property type="match status" value="1"/>
</dbReference>
<dbReference type="InterPro" id="IPR004536">
    <property type="entry name" value="SPS/SelD"/>
</dbReference>
<feature type="binding site" description="in other chain" evidence="9">
    <location>
        <position position="101"/>
    </location>
    <ligand>
        <name>ATP</name>
        <dbReference type="ChEBI" id="CHEBI:30616"/>
        <note>ligand shared between dimeric partners</note>
    </ligand>
</feature>
<dbReference type="AlphaFoldDB" id="F3KQG8"/>
<dbReference type="Pfam" id="PF00586">
    <property type="entry name" value="AIRS"/>
    <property type="match status" value="1"/>
</dbReference>
<dbReference type="Proteomes" id="UP000016368">
    <property type="component" value="Unassembled WGS sequence"/>
</dbReference>